<evidence type="ECO:0000259" key="3">
    <source>
        <dbReference type="Pfam" id="PF26078"/>
    </source>
</evidence>
<dbReference type="InterPro" id="IPR058530">
    <property type="entry name" value="Baseplate_J-like_C"/>
</dbReference>
<name>A0ABX0J8D6_9BACL</name>
<proteinExistence type="inferred from homology"/>
<evidence type="ECO:0000256" key="1">
    <source>
        <dbReference type="ARBA" id="ARBA00038087"/>
    </source>
</evidence>
<comment type="caution">
    <text evidence="5">The sequence shown here is derived from an EMBL/GenBank/DDBJ whole genome shotgun (WGS) entry which is preliminary data.</text>
</comment>
<sequence>MAYEDETKTAILARMLAASDPTLDQRQGSPTFDLLSPAAMELAQAYAELDNALRWGFVNADGTGAYGAYLDLRAGELGLTRKAAVKAVGSVTFTGPNGTVIPIGTQVSTGNVYFVTTAAGTTASGTVTVTAEALVGSAAGNVTIGAINLVAGPLVGIVSVTNAATFNGGADTESDADLTARYFERARKPATSGNANQYRQWALEIAGISDAKVFPLWNGLLTVKVALLDTDKRAPVSGKVAEVAAYIETVRPIGATVSIVAATEFAINVTGTFTLAAGYTLTQARAQILAGLTAYLKTLAFTDATVRYTQIANVVLNTAAVDDYSGLTVNGGAVNVVIAAGSVAIAGTVT</sequence>
<protein>
    <submittedName>
        <fullName evidence="5">Baseplate J/gp47 family protein</fullName>
    </submittedName>
</protein>
<feature type="domain" description="Baseplate J-like C-terminal" evidence="4">
    <location>
        <begin position="267"/>
        <end position="350"/>
    </location>
</feature>
<comment type="similarity">
    <text evidence="1">Belongs to the Mu gp47/PBSX XkdT family.</text>
</comment>
<evidence type="ECO:0000259" key="4">
    <source>
        <dbReference type="Pfam" id="PF26079"/>
    </source>
</evidence>
<dbReference type="Pfam" id="PF26079">
    <property type="entry name" value="Baseplate_J_C"/>
    <property type="match status" value="1"/>
</dbReference>
<dbReference type="Pfam" id="PF04865">
    <property type="entry name" value="Baseplate_J"/>
    <property type="match status" value="1"/>
</dbReference>
<organism evidence="5 6">
    <name type="scientific">Paenibacillus agricola</name>
    <dbReference type="NCBI Taxonomy" id="2716264"/>
    <lineage>
        <taxon>Bacteria</taxon>
        <taxon>Bacillati</taxon>
        <taxon>Bacillota</taxon>
        <taxon>Bacilli</taxon>
        <taxon>Bacillales</taxon>
        <taxon>Paenibacillaceae</taxon>
        <taxon>Paenibacillus</taxon>
    </lineage>
</organism>
<dbReference type="PANTHER" id="PTHR37829:SF3">
    <property type="entry name" value="PROTEIN JAYE-RELATED"/>
    <property type="match status" value="1"/>
</dbReference>
<evidence type="ECO:0000313" key="6">
    <source>
        <dbReference type="Proteomes" id="UP001165962"/>
    </source>
</evidence>
<keyword evidence="6" id="KW-1185">Reference proteome</keyword>
<dbReference type="Proteomes" id="UP001165962">
    <property type="component" value="Unassembled WGS sequence"/>
</dbReference>
<dbReference type="InterPro" id="IPR052399">
    <property type="entry name" value="Phage_Baseplate_Assmbl_Protein"/>
</dbReference>
<dbReference type="InterPro" id="IPR058531">
    <property type="entry name" value="Baseplate_J_M"/>
</dbReference>
<dbReference type="Pfam" id="PF26078">
    <property type="entry name" value="Baseplate_J_M"/>
    <property type="match status" value="1"/>
</dbReference>
<dbReference type="InterPro" id="IPR006949">
    <property type="entry name" value="Barrel_Baseplate_J-like"/>
</dbReference>
<dbReference type="PANTHER" id="PTHR37829">
    <property type="entry name" value="PHAGE-LIKE ELEMENT PBSX PROTEIN XKDT"/>
    <property type="match status" value="1"/>
</dbReference>
<feature type="domain" description="Baseplate J-like central" evidence="3">
    <location>
        <begin position="190"/>
        <end position="261"/>
    </location>
</feature>
<gene>
    <name evidence="5" type="ORF">G9U52_14885</name>
</gene>
<dbReference type="EMBL" id="JAAOIW010000005">
    <property type="protein sequence ID" value="NHN31122.1"/>
    <property type="molecule type" value="Genomic_DNA"/>
</dbReference>
<accession>A0ABX0J8D6</accession>
<reference evidence="5" key="1">
    <citation type="submission" date="2020-03" db="EMBL/GenBank/DDBJ databases">
        <title>Draft sequencing of Paenibacilllus sp. S3N08.</title>
        <authorList>
            <person name="Kim D.-U."/>
        </authorList>
    </citation>
    <scope>NUCLEOTIDE SEQUENCE</scope>
    <source>
        <strain evidence="5">S3N08</strain>
    </source>
</reference>
<feature type="domain" description="Baseplate protein J-like barrel" evidence="2">
    <location>
        <begin position="90"/>
        <end position="169"/>
    </location>
</feature>
<evidence type="ECO:0000259" key="2">
    <source>
        <dbReference type="Pfam" id="PF04865"/>
    </source>
</evidence>
<dbReference type="RefSeq" id="WP_166150870.1">
    <property type="nucleotide sequence ID" value="NZ_JAAOIW010000005.1"/>
</dbReference>
<evidence type="ECO:0000313" key="5">
    <source>
        <dbReference type="EMBL" id="NHN31122.1"/>
    </source>
</evidence>